<dbReference type="Gene3D" id="3.30.70.270">
    <property type="match status" value="1"/>
</dbReference>
<dbReference type="Pfam" id="PF17919">
    <property type="entry name" value="RT_RNaseH_2"/>
    <property type="match status" value="1"/>
</dbReference>
<sequence length="139" mass="15415">MKPKLVDAILNSPHPTCKDDVKSFLEMVEFYAKFVKGFSGKVYNIGQLLKNHVKFNWSCEFEMEFEDVKNAIVQAPILSSFDCECTNVVTVDASSKGLGGVLTQIDASGKEAIVAFASRALSLNEENFSNVNMFARFCI</sequence>
<keyword evidence="3" id="KW-1185">Reference proteome</keyword>
<evidence type="ECO:0000313" key="2">
    <source>
        <dbReference type="EMBL" id="KAJ1131517.1"/>
    </source>
</evidence>
<name>A0AAV7PT93_PLEWA</name>
<dbReference type="AlphaFoldDB" id="A0AAV7PT93"/>
<dbReference type="EMBL" id="JANPWB010000011">
    <property type="protein sequence ID" value="KAJ1131517.1"/>
    <property type="molecule type" value="Genomic_DNA"/>
</dbReference>
<organism evidence="2 3">
    <name type="scientific">Pleurodeles waltl</name>
    <name type="common">Iberian ribbed newt</name>
    <dbReference type="NCBI Taxonomy" id="8319"/>
    <lineage>
        <taxon>Eukaryota</taxon>
        <taxon>Metazoa</taxon>
        <taxon>Chordata</taxon>
        <taxon>Craniata</taxon>
        <taxon>Vertebrata</taxon>
        <taxon>Euteleostomi</taxon>
        <taxon>Amphibia</taxon>
        <taxon>Batrachia</taxon>
        <taxon>Caudata</taxon>
        <taxon>Salamandroidea</taxon>
        <taxon>Salamandridae</taxon>
        <taxon>Pleurodelinae</taxon>
        <taxon>Pleurodeles</taxon>
    </lineage>
</organism>
<accession>A0AAV7PT93</accession>
<dbReference type="PANTHER" id="PTHR37984:SF9">
    <property type="entry name" value="INTEGRASE CATALYTIC DOMAIN-CONTAINING PROTEIN"/>
    <property type="match status" value="1"/>
</dbReference>
<evidence type="ECO:0000259" key="1">
    <source>
        <dbReference type="Pfam" id="PF17919"/>
    </source>
</evidence>
<dbReference type="PANTHER" id="PTHR37984">
    <property type="entry name" value="PROTEIN CBG26694"/>
    <property type="match status" value="1"/>
</dbReference>
<dbReference type="InterPro" id="IPR041577">
    <property type="entry name" value="RT_RNaseH_2"/>
</dbReference>
<evidence type="ECO:0000313" key="3">
    <source>
        <dbReference type="Proteomes" id="UP001066276"/>
    </source>
</evidence>
<reference evidence="2" key="1">
    <citation type="journal article" date="2022" name="bioRxiv">
        <title>Sequencing and chromosome-scale assembly of the giantPleurodeles waltlgenome.</title>
        <authorList>
            <person name="Brown T."/>
            <person name="Elewa A."/>
            <person name="Iarovenko S."/>
            <person name="Subramanian E."/>
            <person name="Araus A.J."/>
            <person name="Petzold A."/>
            <person name="Susuki M."/>
            <person name="Suzuki K.-i.T."/>
            <person name="Hayashi T."/>
            <person name="Toyoda A."/>
            <person name="Oliveira C."/>
            <person name="Osipova E."/>
            <person name="Leigh N.D."/>
            <person name="Simon A."/>
            <person name="Yun M.H."/>
        </authorList>
    </citation>
    <scope>NUCLEOTIDE SEQUENCE</scope>
    <source>
        <strain evidence="2">20211129_DDA</strain>
        <tissue evidence="2">Liver</tissue>
    </source>
</reference>
<dbReference type="Proteomes" id="UP001066276">
    <property type="component" value="Chromosome 7"/>
</dbReference>
<dbReference type="InterPro" id="IPR043128">
    <property type="entry name" value="Rev_trsase/Diguanyl_cyclase"/>
</dbReference>
<proteinExistence type="predicted"/>
<dbReference type="FunFam" id="3.30.70.270:FF:000063">
    <property type="entry name" value="Zinc knuckle domaincontaining protein"/>
    <property type="match status" value="1"/>
</dbReference>
<comment type="caution">
    <text evidence="2">The sequence shown here is derived from an EMBL/GenBank/DDBJ whole genome shotgun (WGS) entry which is preliminary data.</text>
</comment>
<dbReference type="InterPro" id="IPR050951">
    <property type="entry name" value="Retrovirus_Pol_polyprotein"/>
</dbReference>
<dbReference type="InterPro" id="IPR043502">
    <property type="entry name" value="DNA/RNA_pol_sf"/>
</dbReference>
<gene>
    <name evidence="2" type="ORF">NDU88_009853</name>
</gene>
<protein>
    <recommendedName>
        <fullName evidence="1">Reverse transcriptase/retrotransposon-derived protein RNase H-like domain-containing protein</fullName>
    </recommendedName>
</protein>
<feature type="domain" description="Reverse transcriptase/retrotransposon-derived protein RNase H-like" evidence="1">
    <location>
        <begin position="57"/>
        <end position="131"/>
    </location>
</feature>
<dbReference type="SUPFAM" id="SSF56672">
    <property type="entry name" value="DNA/RNA polymerases"/>
    <property type="match status" value="1"/>
</dbReference>